<dbReference type="RefSeq" id="WP_379993599.1">
    <property type="nucleotide sequence ID" value="NZ_JBHSGN010000011.1"/>
</dbReference>
<gene>
    <name evidence="1" type="ORF">ACFO6W_01840</name>
</gene>
<dbReference type="EMBL" id="JBHSGN010000011">
    <property type="protein sequence ID" value="MFC4672426.1"/>
    <property type="molecule type" value="Genomic_DNA"/>
</dbReference>
<dbReference type="Proteomes" id="UP001596023">
    <property type="component" value="Unassembled WGS sequence"/>
</dbReference>
<accession>A0ABV9KRT1</accession>
<dbReference type="PROSITE" id="PS51257">
    <property type="entry name" value="PROKAR_LIPOPROTEIN"/>
    <property type="match status" value="1"/>
</dbReference>
<comment type="caution">
    <text evidence="1">The sequence shown here is derived from an EMBL/GenBank/DDBJ whole genome shotgun (WGS) entry which is preliminary data.</text>
</comment>
<evidence type="ECO:0000313" key="2">
    <source>
        <dbReference type="Proteomes" id="UP001596023"/>
    </source>
</evidence>
<sequence length="168" mass="18775">MKRIYIIPVFIFAVLFSSCGKDENIVFDTPFISVEPINSSSAGPINTDQEFVGEYMLYMNAQAQSQSVIVKYEIIAGNGLVEGVDYQILTEGETQSFLPGIYDLAIRIKWLRTCVRDEDNNIISDTLDGTKNTTLTIRLLSNSAGFTLGYPGPDQKYKEIVIEKKKAE</sequence>
<evidence type="ECO:0000313" key="1">
    <source>
        <dbReference type="EMBL" id="MFC4672426.1"/>
    </source>
</evidence>
<organism evidence="1 2">
    <name type="scientific">Dysgonomonas termitidis</name>
    <dbReference type="NCBI Taxonomy" id="1516126"/>
    <lineage>
        <taxon>Bacteria</taxon>
        <taxon>Pseudomonadati</taxon>
        <taxon>Bacteroidota</taxon>
        <taxon>Bacteroidia</taxon>
        <taxon>Bacteroidales</taxon>
        <taxon>Dysgonomonadaceae</taxon>
        <taxon>Dysgonomonas</taxon>
    </lineage>
</organism>
<proteinExistence type="predicted"/>
<protein>
    <recommendedName>
        <fullName evidence="3">DUF4625 domain-containing protein</fullName>
    </recommendedName>
</protein>
<keyword evidence="2" id="KW-1185">Reference proteome</keyword>
<reference evidence="2" key="1">
    <citation type="journal article" date="2019" name="Int. J. Syst. Evol. Microbiol.">
        <title>The Global Catalogue of Microorganisms (GCM) 10K type strain sequencing project: providing services to taxonomists for standard genome sequencing and annotation.</title>
        <authorList>
            <consortium name="The Broad Institute Genomics Platform"/>
            <consortium name="The Broad Institute Genome Sequencing Center for Infectious Disease"/>
            <person name="Wu L."/>
            <person name="Ma J."/>
        </authorList>
    </citation>
    <scope>NUCLEOTIDE SEQUENCE [LARGE SCALE GENOMIC DNA]</scope>
    <source>
        <strain evidence="2">CCUG 66188</strain>
    </source>
</reference>
<name>A0ABV9KRT1_9BACT</name>
<evidence type="ECO:0008006" key="3">
    <source>
        <dbReference type="Google" id="ProtNLM"/>
    </source>
</evidence>